<evidence type="ECO:0000313" key="3">
    <source>
        <dbReference type="Proteomes" id="UP000198775"/>
    </source>
</evidence>
<dbReference type="AlphaFoldDB" id="A0A1H8PCB9"/>
<dbReference type="OrthoDB" id="190308at2157"/>
<gene>
    <name evidence="2" type="ORF">SAMN05216388_10122</name>
</gene>
<proteinExistence type="predicted"/>
<dbReference type="EMBL" id="FOCX01000012">
    <property type="protein sequence ID" value="SEO39476.1"/>
    <property type="molecule type" value="Genomic_DNA"/>
</dbReference>
<keyword evidence="3" id="KW-1185">Reference proteome</keyword>
<name>A0A1H8PCB9_9EURY</name>
<dbReference type="Pfam" id="PF26417">
    <property type="entry name" value="DUF8112"/>
    <property type="match status" value="1"/>
</dbReference>
<reference evidence="3" key="1">
    <citation type="submission" date="2016-10" db="EMBL/GenBank/DDBJ databases">
        <authorList>
            <person name="Varghese N."/>
            <person name="Submissions S."/>
        </authorList>
    </citation>
    <scope>NUCLEOTIDE SEQUENCE [LARGE SCALE GENOMIC DNA]</scope>
    <source>
        <strain evidence="3">IBRC-M 10043</strain>
    </source>
</reference>
<protein>
    <recommendedName>
        <fullName evidence="1">DUF8112 domain-containing protein</fullName>
    </recommendedName>
</protein>
<evidence type="ECO:0000313" key="2">
    <source>
        <dbReference type="EMBL" id="SEO39476.1"/>
    </source>
</evidence>
<dbReference type="Proteomes" id="UP000198775">
    <property type="component" value="Unassembled WGS sequence"/>
</dbReference>
<accession>A0A1H8PCB9</accession>
<evidence type="ECO:0000259" key="1">
    <source>
        <dbReference type="Pfam" id="PF26417"/>
    </source>
</evidence>
<dbReference type="InterPro" id="IPR058425">
    <property type="entry name" value="DUF8112"/>
</dbReference>
<dbReference type="RefSeq" id="WP_139203514.1">
    <property type="nucleotide sequence ID" value="NZ_FOCX01000012.1"/>
</dbReference>
<organism evidence="2 3">
    <name type="scientific">Halorientalis persicus</name>
    <dbReference type="NCBI Taxonomy" id="1367881"/>
    <lineage>
        <taxon>Archaea</taxon>
        <taxon>Methanobacteriati</taxon>
        <taxon>Methanobacteriota</taxon>
        <taxon>Stenosarchaea group</taxon>
        <taxon>Halobacteria</taxon>
        <taxon>Halobacteriales</taxon>
        <taxon>Haloarculaceae</taxon>
        <taxon>Halorientalis</taxon>
    </lineage>
</organism>
<feature type="domain" description="DUF8112" evidence="1">
    <location>
        <begin position="12"/>
        <end position="112"/>
    </location>
</feature>
<sequence length="116" mass="12442">MSERPAANCCERSVEQVLTGLLPGSTTAPVQCTVCERQFQDGADLVVYAQRCVDGGVWELPRVYCRSCFAGVEPTLGVWEAVVTARLGSMLIPTGRTHRPCLTEVGVRTLSGPSEG</sequence>